<evidence type="ECO:0000256" key="2">
    <source>
        <dbReference type="ARBA" id="ARBA00023015"/>
    </source>
</evidence>
<evidence type="ECO:0000256" key="4">
    <source>
        <dbReference type="ARBA" id="ARBA00023163"/>
    </source>
</evidence>
<dbReference type="GO" id="GO:0003700">
    <property type="term" value="F:DNA-binding transcription factor activity"/>
    <property type="evidence" value="ECO:0007669"/>
    <property type="project" value="InterPro"/>
</dbReference>
<evidence type="ECO:0000256" key="3">
    <source>
        <dbReference type="ARBA" id="ARBA00023125"/>
    </source>
</evidence>
<dbReference type="AlphaFoldDB" id="A0A3M7KTL3"/>
<dbReference type="InterPro" id="IPR016177">
    <property type="entry name" value="DNA-bd_dom_sf"/>
</dbReference>
<dbReference type="InterPro" id="IPR036955">
    <property type="entry name" value="AP2/ERF_dom_sf"/>
</dbReference>
<dbReference type="Proteomes" id="UP000279271">
    <property type="component" value="Unassembled WGS sequence"/>
</dbReference>
<evidence type="ECO:0000256" key="5">
    <source>
        <dbReference type="ARBA" id="ARBA00023242"/>
    </source>
</evidence>
<dbReference type="GO" id="GO:0005634">
    <property type="term" value="C:nucleus"/>
    <property type="evidence" value="ECO:0007669"/>
    <property type="project" value="UniProtKB-SubCell"/>
</dbReference>
<comment type="subcellular location">
    <subcellularLocation>
        <location evidence="1">Nucleus</location>
    </subcellularLocation>
</comment>
<dbReference type="PANTHER" id="PTHR31190">
    <property type="entry name" value="DNA-BINDING DOMAIN"/>
    <property type="match status" value="1"/>
</dbReference>
<dbReference type="PROSITE" id="PS51032">
    <property type="entry name" value="AP2_ERF"/>
    <property type="match status" value="1"/>
</dbReference>
<gene>
    <name evidence="8" type="ORF">APUTEX25_001164</name>
</gene>
<feature type="compositionally biased region" description="Low complexity" evidence="6">
    <location>
        <begin position="22"/>
        <end position="37"/>
    </location>
</feature>
<name>A0A3M7KTL3_AUXPR</name>
<evidence type="ECO:0000256" key="1">
    <source>
        <dbReference type="ARBA" id="ARBA00004123"/>
    </source>
</evidence>
<feature type="non-terminal residue" evidence="8">
    <location>
        <position position="418"/>
    </location>
</feature>
<dbReference type="PRINTS" id="PR00367">
    <property type="entry name" value="ETHRSPELEMNT"/>
</dbReference>
<keyword evidence="4" id="KW-0804">Transcription</keyword>
<dbReference type="Pfam" id="PF00847">
    <property type="entry name" value="AP2"/>
    <property type="match status" value="1"/>
</dbReference>
<dbReference type="SMART" id="SM00380">
    <property type="entry name" value="AP2"/>
    <property type="match status" value="1"/>
</dbReference>
<evidence type="ECO:0000313" key="8">
    <source>
        <dbReference type="EMBL" id="RMZ53045.1"/>
    </source>
</evidence>
<dbReference type="Gene3D" id="3.30.730.10">
    <property type="entry name" value="AP2/ERF domain"/>
    <property type="match status" value="1"/>
</dbReference>
<keyword evidence="3" id="KW-0238">DNA-binding</keyword>
<proteinExistence type="predicted"/>
<keyword evidence="5" id="KW-0539">Nucleus</keyword>
<dbReference type="InterPro" id="IPR044808">
    <property type="entry name" value="ERF_plant"/>
</dbReference>
<dbReference type="CDD" id="cd00018">
    <property type="entry name" value="AP2"/>
    <property type="match status" value="1"/>
</dbReference>
<dbReference type="SUPFAM" id="SSF54171">
    <property type="entry name" value="DNA-binding domain"/>
    <property type="match status" value="1"/>
</dbReference>
<keyword evidence="2" id="KW-0805">Transcription regulation</keyword>
<reference evidence="9" key="1">
    <citation type="journal article" date="2018" name="Algal Res.">
        <title>Characterization of plant carbon substrate utilization by Auxenochlorella protothecoides.</title>
        <authorList>
            <person name="Vogler B.W."/>
            <person name="Starkenburg S.R."/>
            <person name="Sudasinghe N."/>
            <person name="Schambach J.Y."/>
            <person name="Rollin J.A."/>
            <person name="Pattathil S."/>
            <person name="Barry A.N."/>
        </authorList>
    </citation>
    <scope>NUCLEOTIDE SEQUENCE [LARGE SCALE GENOMIC DNA]</scope>
    <source>
        <strain evidence="9">UTEX 25</strain>
    </source>
</reference>
<accession>A0A3M7KTL3</accession>
<feature type="non-terminal residue" evidence="8">
    <location>
        <position position="1"/>
    </location>
</feature>
<dbReference type="InterPro" id="IPR001471">
    <property type="entry name" value="AP2/ERF_dom"/>
</dbReference>
<comment type="caution">
    <text evidence="8">The sequence shown here is derived from an EMBL/GenBank/DDBJ whole genome shotgun (WGS) entry which is preliminary data.</text>
</comment>
<dbReference type="EMBL" id="QOKY01000202">
    <property type="protein sequence ID" value="RMZ53045.1"/>
    <property type="molecule type" value="Genomic_DNA"/>
</dbReference>
<dbReference type="GO" id="GO:0003677">
    <property type="term" value="F:DNA binding"/>
    <property type="evidence" value="ECO:0007669"/>
    <property type="project" value="UniProtKB-KW"/>
</dbReference>
<evidence type="ECO:0000259" key="7">
    <source>
        <dbReference type="PROSITE" id="PS51032"/>
    </source>
</evidence>
<protein>
    <recommendedName>
        <fullName evidence="7">AP2/ERF domain-containing protein</fullName>
    </recommendedName>
</protein>
<evidence type="ECO:0000313" key="9">
    <source>
        <dbReference type="Proteomes" id="UP000279271"/>
    </source>
</evidence>
<dbReference type="PANTHER" id="PTHR31190:SF374">
    <property type="entry name" value="AP2_ERF DOMAIN-CONTAINING PROTEIN"/>
    <property type="match status" value="1"/>
</dbReference>
<feature type="region of interest" description="Disordered" evidence="6">
    <location>
        <begin position="353"/>
        <end position="398"/>
    </location>
</feature>
<feature type="compositionally biased region" description="Low complexity" evidence="6">
    <location>
        <begin position="353"/>
        <end position="368"/>
    </location>
</feature>
<dbReference type="GO" id="GO:0009873">
    <property type="term" value="P:ethylene-activated signaling pathway"/>
    <property type="evidence" value="ECO:0007669"/>
    <property type="project" value="InterPro"/>
</dbReference>
<dbReference type="FunFam" id="3.30.730.10:FF:000001">
    <property type="entry name" value="Ethylene-responsive transcription factor 2"/>
    <property type="match status" value="1"/>
</dbReference>
<feature type="region of interest" description="Disordered" evidence="6">
    <location>
        <begin position="1"/>
        <end position="51"/>
    </location>
</feature>
<evidence type="ECO:0000256" key="6">
    <source>
        <dbReference type="SAM" id="MobiDB-lite"/>
    </source>
</evidence>
<organism evidence="8 9">
    <name type="scientific">Auxenochlorella protothecoides</name>
    <name type="common">Green microalga</name>
    <name type="synonym">Chlorella protothecoides</name>
    <dbReference type="NCBI Taxonomy" id="3075"/>
    <lineage>
        <taxon>Eukaryota</taxon>
        <taxon>Viridiplantae</taxon>
        <taxon>Chlorophyta</taxon>
        <taxon>core chlorophytes</taxon>
        <taxon>Trebouxiophyceae</taxon>
        <taxon>Chlorellales</taxon>
        <taxon>Chlorellaceae</taxon>
        <taxon>Auxenochlorella</taxon>
    </lineage>
</organism>
<sequence>LSAELRASPRHGDGEVASGLLPPDATAAAAPEPMVPSGVPPPVVVSKGRNKTYRGVRQRPWGKWAAEIRDPTVGARRWLGTFDTAEEAARAYDAAARAIRGAHAKCNFPLPEEEEAAAAAAAGGAGGGWTERGAATAAPATVAACRRHGAEEEEDMDDDLDDDYPEVEGLASFSVTLEGFGGAEARGGCAAGHGAPTASSLDEAALISNPLLAALPTQAMRLSDAMSIPTGLPPISSVAMSSWRQKRKSTGLTPRAAPWAGPEWVQAQAHAGYSLGASPFGTSVDMMSVGGGGDPHLYWHMHNEGGGGQDTLSDMGSLRQSLVLPQQYALGPDDDLDDDVMLMGSTPGLRATAAANASRAAGPSAPRAAPEPDSDEEDDGMLMGMSPDVGAGPGGLAGFMRQGVVAAPHSSHVDGPMQ</sequence>
<feature type="domain" description="AP2/ERF" evidence="7">
    <location>
        <begin position="52"/>
        <end position="109"/>
    </location>
</feature>